<comment type="caution">
    <text evidence="4">Lacks conserved residue(s) required for the propagation of feature annotation.</text>
</comment>
<protein>
    <recommendedName>
        <fullName evidence="4">tRNA pseudouridine synthase A</fullName>
        <ecNumber evidence="4">5.4.99.12</ecNumber>
    </recommendedName>
    <alternativeName>
        <fullName evidence="4">tRNA pseudouridine(38-40) synthase</fullName>
    </alternativeName>
    <alternativeName>
        <fullName evidence="4">tRNA pseudouridylate synthase I</fullName>
    </alternativeName>
    <alternativeName>
        <fullName evidence="4">tRNA-uridine isomerase I</fullName>
    </alternativeName>
</protein>
<feature type="binding site" evidence="4 6">
    <location>
        <position position="127"/>
    </location>
    <ligand>
        <name>substrate</name>
    </ligand>
</feature>
<dbReference type="FunFam" id="3.30.70.580:FF:000001">
    <property type="entry name" value="tRNA pseudouridine synthase A"/>
    <property type="match status" value="1"/>
</dbReference>
<evidence type="ECO:0000313" key="9">
    <source>
        <dbReference type="EMBL" id="CCK76020.1"/>
    </source>
</evidence>
<dbReference type="Gene3D" id="3.30.70.580">
    <property type="entry name" value="Pseudouridine synthase I, catalytic domain, N-terminal subdomain"/>
    <property type="match status" value="1"/>
</dbReference>
<dbReference type="PANTHER" id="PTHR11142:SF0">
    <property type="entry name" value="TRNA PSEUDOURIDINE SYNTHASE-LIKE 1"/>
    <property type="match status" value="1"/>
</dbReference>
<evidence type="ECO:0000259" key="8">
    <source>
        <dbReference type="Pfam" id="PF01416"/>
    </source>
</evidence>
<feature type="domain" description="Pseudouridine synthase I TruA alpha/beta" evidence="8">
    <location>
        <begin position="160"/>
        <end position="262"/>
    </location>
</feature>
<evidence type="ECO:0000256" key="4">
    <source>
        <dbReference type="HAMAP-Rule" id="MF_00171"/>
    </source>
</evidence>
<dbReference type="PATRIC" id="fig|698738.3.peg.1910"/>
<dbReference type="KEGG" id="oai:OLEAN_C18440"/>
<dbReference type="Proteomes" id="UP000032749">
    <property type="component" value="Chromosome"/>
</dbReference>
<evidence type="ECO:0000256" key="2">
    <source>
        <dbReference type="ARBA" id="ARBA00022694"/>
    </source>
</evidence>
<keyword evidence="10" id="KW-1185">Reference proteome</keyword>
<dbReference type="NCBIfam" id="TIGR00071">
    <property type="entry name" value="hisT_truA"/>
    <property type="match status" value="1"/>
</dbReference>
<dbReference type="PANTHER" id="PTHR11142">
    <property type="entry name" value="PSEUDOURIDYLATE SYNTHASE"/>
    <property type="match status" value="1"/>
</dbReference>
<organism evidence="9 10">
    <name type="scientific">Oleispira antarctica RB-8</name>
    <dbReference type="NCBI Taxonomy" id="698738"/>
    <lineage>
        <taxon>Bacteria</taxon>
        <taxon>Pseudomonadati</taxon>
        <taxon>Pseudomonadota</taxon>
        <taxon>Gammaproteobacteria</taxon>
        <taxon>Oceanospirillales</taxon>
        <taxon>Oceanospirillaceae</taxon>
        <taxon>Oleispira</taxon>
    </lineage>
</organism>
<dbReference type="PIRSF" id="PIRSF001430">
    <property type="entry name" value="tRNA_psdUrid_synth"/>
    <property type="match status" value="1"/>
</dbReference>
<gene>
    <name evidence="4 9" type="primary">truA</name>
    <name evidence="9" type="ORF">OLEAN_C18440</name>
</gene>
<dbReference type="HAMAP" id="MF_00171">
    <property type="entry name" value="TruA"/>
    <property type="match status" value="1"/>
</dbReference>
<evidence type="ECO:0000256" key="7">
    <source>
        <dbReference type="RuleBase" id="RU003792"/>
    </source>
</evidence>
<dbReference type="InterPro" id="IPR020094">
    <property type="entry name" value="TruA/RsuA/RluB/E/F_N"/>
</dbReference>
<comment type="catalytic activity">
    <reaction evidence="4 7">
        <text>uridine(38/39/40) in tRNA = pseudouridine(38/39/40) in tRNA</text>
        <dbReference type="Rhea" id="RHEA:22376"/>
        <dbReference type="Rhea" id="RHEA-COMP:10085"/>
        <dbReference type="Rhea" id="RHEA-COMP:10087"/>
        <dbReference type="ChEBI" id="CHEBI:65314"/>
        <dbReference type="ChEBI" id="CHEBI:65315"/>
        <dbReference type="EC" id="5.4.99.12"/>
    </reaction>
</comment>
<accession>R4YMQ8</accession>
<dbReference type="GO" id="GO:0031119">
    <property type="term" value="P:tRNA pseudouridine synthesis"/>
    <property type="evidence" value="ECO:0007669"/>
    <property type="project" value="UniProtKB-UniRule"/>
</dbReference>
<comment type="similarity">
    <text evidence="1 4 7">Belongs to the tRNA pseudouridine synthase TruA family.</text>
</comment>
<dbReference type="GO" id="GO:0160147">
    <property type="term" value="F:tRNA pseudouridine(38-40) synthase activity"/>
    <property type="evidence" value="ECO:0007669"/>
    <property type="project" value="UniProtKB-EC"/>
</dbReference>
<keyword evidence="2 4" id="KW-0819">tRNA processing</keyword>
<dbReference type="AlphaFoldDB" id="R4YMQ8"/>
<evidence type="ECO:0000313" key="10">
    <source>
        <dbReference type="Proteomes" id="UP000032749"/>
    </source>
</evidence>
<proteinExistence type="inferred from homology"/>
<comment type="subunit">
    <text evidence="4">Homodimer.</text>
</comment>
<evidence type="ECO:0000256" key="1">
    <source>
        <dbReference type="ARBA" id="ARBA00009375"/>
    </source>
</evidence>
<dbReference type="InterPro" id="IPR001406">
    <property type="entry name" value="PsdUridine_synth_TruA"/>
</dbReference>
<feature type="domain" description="Pseudouridine synthase I TruA alpha/beta" evidence="8">
    <location>
        <begin position="21"/>
        <end position="120"/>
    </location>
</feature>
<dbReference type="EC" id="5.4.99.12" evidence="4"/>
<reference evidence="9 10" key="1">
    <citation type="journal article" date="2013" name="Nat. Commun.">
        <title>Genome sequence and functional genomic analysis of the oil-degrading bacterium Oleispira antarctica.</title>
        <authorList>
            <person name="Kube M."/>
            <person name="Chernikova T.N."/>
            <person name="Al-Ramahi Y."/>
            <person name="Beloqui A."/>
            <person name="Lopez-Cortez N."/>
            <person name="Guazzaroni M.E."/>
            <person name="Heipieper H.J."/>
            <person name="Klages S."/>
            <person name="Kotsyurbenko O.R."/>
            <person name="Langer I."/>
            <person name="Nechitaylo T.Y."/>
            <person name="Lunsdorf H."/>
            <person name="Fernandez M."/>
            <person name="Juarez S."/>
            <person name="Ciordia S."/>
            <person name="Singer A."/>
            <person name="Kagan O."/>
            <person name="Egorova O."/>
            <person name="Petit P.A."/>
            <person name="Stogios P."/>
            <person name="Kim Y."/>
            <person name="Tchigvintsev A."/>
            <person name="Flick R."/>
            <person name="Denaro R."/>
            <person name="Genovese M."/>
            <person name="Albar J.P."/>
            <person name="Reva O.N."/>
            <person name="Martinez-Gomariz M."/>
            <person name="Tran H."/>
            <person name="Ferrer M."/>
            <person name="Savchenko A."/>
            <person name="Yakunin A.F."/>
            <person name="Yakimov M.M."/>
            <person name="Golyshina O.V."/>
            <person name="Reinhardt R."/>
            <person name="Golyshin P.N."/>
        </authorList>
    </citation>
    <scope>NUCLEOTIDE SEQUENCE [LARGE SCALE GENOMIC DNA]</scope>
</reference>
<dbReference type="GO" id="GO:0003723">
    <property type="term" value="F:RNA binding"/>
    <property type="evidence" value="ECO:0007669"/>
    <property type="project" value="InterPro"/>
</dbReference>
<keyword evidence="3 4" id="KW-0413">Isomerase</keyword>
<feature type="active site" description="Nucleophile" evidence="4 5">
    <location>
        <position position="69"/>
    </location>
</feature>
<evidence type="ECO:0000256" key="3">
    <source>
        <dbReference type="ARBA" id="ARBA00023235"/>
    </source>
</evidence>
<name>R4YMQ8_OLEAN</name>
<dbReference type="InterPro" id="IPR020103">
    <property type="entry name" value="PsdUridine_synth_cat_dom_sf"/>
</dbReference>
<dbReference type="InterPro" id="IPR020095">
    <property type="entry name" value="PsdUridine_synth_TruA_C"/>
</dbReference>
<dbReference type="Pfam" id="PF01416">
    <property type="entry name" value="PseudoU_synth_1"/>
    <property type="match status" value="2"/>
</dbReference>
<evidence type="ECO:0000256" key="5">
    <source>
        <dbReference type="PIRSR" id="PIRSR001430-1"/>
    </source>
</evidence>
<dbReference type="OrthoDB" id="9811823at2"/>
<dbReference type="HOGENOM" id="CLU_014673_0_2_6"/>
<dbReference type="EMBL" id="FO203512">
    <property type="protein sequence ID" value="CCK76020.1"/>
    <property type="molecule type" value="Genomic_DNA"/>
</dbReference>
<evidence type="ECO:0000256" key="6">
    <source>
        <dbReference type="PIRSR" id="PIRSR001430-2"/>
    </source>
</evidence>
<dbReference type="SUPFAM" id="SSF55120">
    <property type="entry name" value="Pseudouridine synthase"/>
    <property type="match status" value="1"/>
</dbReference>
<comment type="function">
    <text evidence="4">Formation of pseudouridine at positions 38, 39 and 40 in the anticodon stem and loop of transfer RNAs.</text>
</comment>
<dbReference type="STRING" id="698738.OLEAN_C18440"/>
<dbReference type="Gene3D" id="3.30.70.660">
    <property type="entry name" value="Pseudouridine synthase I, catalytic domain, C-terminal subdomain"/>
    <property type="match status" value="1"/>
</dbReference>
<sequence>MQIDSKEVVNTQDKVIVRNAAIVEYHGAHFHGWQRQKHHPEPTIQAALEEALSRVANEPIAVTCAGRTDAGVHASTQVIHFDTHAIRRPHNWMMGVNTYLPDGIALRWISEIDASFHARFGATSRRYRYLIFNKEIKQGLMHDQLTWCKFPLDEHKMHEAAQSLLGKHDFTSYRAKDCQAKSPVRTIQDISVRRYGDIVMIEVQANAFLYHMIRNIAGVLMPIGMGRKPIEWSGELLAQKNRALGGVTAPSAGLYFVGVEYPAEFAIPSHAWGPVFVEPWLCK</sequence>
<dbReference type="CDD" id="cd02570">
    <property type="entry name" value="PseudoU_synth_EcTruA"/>
    <property type="match status" value="1"/>
</dbReference>
<dbReference type="InterPro" id="IPR020097">
    <property type="entry name" value="PsdUridine_synth_TruA_a/b_dom"/>
</dbReference>